<keyword evidence="16" id="KW-1160">Virus entry into host cell</keyword>
<evidence type="ECO:0000256" key="1">
    <source>
        <dbReference type="ARBA" id="ARBA00004244"/>
    </source>
</evidence>
<feature type="region of interest" description="Disordered" evidence="18">
    <location>
        <begin position="29"/>
        <end position="129"/>
    </location>
</feature>
<comment type="subcellular location">
    <subcellularLocation>
        <location evidence="1">Host Golgi apparatus membrane</location>
        <topology evidence="1">Single-pass type I membrane protein</topology>
    </subcellularLocation>
    <subcellularLocation>
        <location evidence="3">Host endoplasmic reticulum membrane</location>
        <topology evidence="3">Single-pass type I membrane protein</topology>
    </subcellularLocation>
    <subcellularLocation>
        <location evidence="2">Virion membrane</location>
        <topology evidence="2">Single-pass membrane protein</topology>
    </subcellularLocation>
</comment>
<evidence type="ECO:0000256" key="14">
    <source>
        <dbReference type="ARBA" id="ARBA00023180"/>
    </source>
</evidence>
<dbReference type="Proteomes" id="UP000113433">
    <property type="component" value="Genome"/>
</dbReference>
<dbReference type="Pfam" id="PF07948">
    <property type="entry name" value="Nairovirus_GP38"/>
    <property type="match status" value="1"/>
</dbReference>
<feature type="domain" description="Hantavirus glycoprotein Gc N-terminal" evidence="20">
    <location>
        <begin position="1019"/>
        <end position="1343"/>
    </location>
</feature>
<feature type="transmembrane region" description="Helical" evidence="19">
    <location>
        <begin position="788"/>
        <end position="806"/>
    </location>
</feature>
<feature type="domain" description="Structural glycoprotein Gn nairovirus" evidence="23">
    <location>
        <begin position="459"/>
        <end position="775"/>
    </location>
</feature>
<keyword evidence="6" id="KW-0945">Host-virus interaction</keyword>
<feature type="domain" description="GP38 nairovirus" evidence="21">
    <location>
        <begin position="196"/>
        <end position="441"/>
    </location>
</feature>
<feature type="transmembrane region" description="Helical" evidence="19">
    <location>
        <begin position="754"/>
        <end position="776"/>
    </location>
</feature>
<dbReference type="InterPro" id="IPR048801">
    <property type="entry name" value="Gn_nairovirus"/>
</dbReference>
<evidence type="ECO:0000259" key="20">
    <source>
        <dbReference type="Pfam" id="PF01561"/>
    </source>
</evidence>
<evidence type="ECO:0000259" key="24">
    <source>
        <dbReference type="Pfam" id="PF20728"/>
    </source>
</evidence>
<dbReference type="Gene3D" id="1.10.8.1320">
    <property type="match status" value="2"/>
</dbReference>
<dbReference type="GO" id="GO:0044167">
    <property type="term" value="C:host cell endoplasmic reticulum membrane"/>
    <property type="evidence" value="ECO:0007669"/>
    <property type="project" value="UniProtKB-SubCell"/>
</dbReference>
<dbReference type="Pfam" id="PF20728">
    <property type="entry name" value="Nairovirus_NSm"/>
    <property type="match status" value="1"/>
</dbReference>
<evidence type="ECO:0000259" key="21">
    <source>
        <dbReference type="Pfam" id="PF07948"/>
    </source>
</evidence>
<evidence type="ECO:0000256" key="10">
    <source>
        <dbReference type="ARBA" id="ARBA00022844"/>
    </source>
</evidence>
<keyword evidence="12 19" id="KW-0472">Membrane</keyword>
<keyword evidence="15" id="KW-1038">Host endoplasmic reticulum</keyword>
<evidence type="ECO:0000256" key="8">
    <source>
        <dbReference type="ARBA" id="ARBA00022804"/>
    </source>
</evidence>
<dbReference type="RefSeq" id="YP_009361837.1">
    <property type="nucleotide sequence ID" value="NC_034391.1"/>
</dbReference>
<evidence type="ECO:0000259" key="23">
    <source>
        <dbReference type="Pfam" id="PF20726"/>
    </source>
</evidence>
<keyword evidence="8" id="KW-1161">Viral attachment to host cell</keyword>
<dbReference type="Pfam" id="PF20726">
    <property type="entry name" value="Nairovirus_Gn"/>
    <property type="match status" value="1"/>
</dbReference>
<sequence length="1627" mass="180932">MVSLEKGLILLLLMHIAIASTGGSLGLPGLNGEDHTDDPEVGGDGPTEEYTEDDPESTTVSIPTTPPVLGQGTEEVPATSGEAEAGYSTTDVPDTVSEKVEDEQDTTPSTQVTPDQPEQSTTSLPDPWTAISTRIGRELLSVESDTTKSSLVTVGHPQQPIFLDGQPVEEVTHPVNERDVTEALRKYDKMKKLLSQRILSKMGMARDFTDEELDVWCHERFDNCSSNDIENRIRDFFLISDQTECFDEVLVKRLCESTNPIVGEPWQVAGIKEEIVRREMGRRIFRFFTPTLKVTCVSGSLNPSDQFVRFYDPVIERTSGPTIQNYDSMHCLNIENGLAKPSKMVVLNVLMTTVEVRLESCRAFINAHQCIYTQHADGQVMVPTFVDHSGTRRTIGAYTMSFNLTDERNRACIIRTTCVVKGKEVKKGQSQLRGFPTSIRLFKSVTGKRRLMAEEGDWTDCGSGTQLDMTMAVSVHNDKKGGPGKKLTICNGTTVSDSTLNEGLGCYTINKVITGKACKVGNSTGSCEVQTELQKCETGKCILVKQKSKGVVKLKRGKTVIITECQGSCLFAIPQDTGDITIDCSGGRQHYLEINIVDIHCPGKDKWKGFMLYICRVSSRPLIALTFGLWLAAGYLITCLVSFIIYNAVLLLSIAIKKVRQGREKKGDLCIKCEQHCMNLYDQELHELNCSFNLCPYCANRLSDEGLPRHVPRCPKKSERLEEIELYINYTRVPCILRWILSTSVQVGTAVKRLSWFSVLVTLFILTISPVQGFPLESPPIGAATDSRIMYGVVGFMFALIMMLNLKKSHYGSIFHVIDGFGRCNLCDTRIDSLMEETAHDLCCMFDCCPYCHRVSESNGSHCFHVRICVAKEISKKMLKAGGRLFTNKLVSREGTFANRIQLLYRRSKVVSTLVVTVLLLLVLLKPTTAFDSGPLPDGTWEEEEKLVRNCGQECILDQGECLCPGEHRAGRKLLFLNGLQDAARRMTESHRLLTSVSIDAPWGAINIESTFKPVLAASNIDLSWNSAEEQGDKIILSGRSTGIIKLQERTGLMWKMSSEKASESKNLLVSVMDFSQLYNSIFQYITGDRSLSEWPKAVCTGDCPDRCGCQTSTCYHKEWPHTRNWRCNPTWCWGIGTGCTCCGMDVERYFNKYFGVKWALEYVRTDVVVCVELTNEERHCDLVQAGSRFSIGPVSVTLSDPQNVVNRLSSNIMTIQEIADNGILDLMHVSKVISAENACKLQSCTHGSPGDLQILHTDNLIKGDMSGGINLAHLDPQVNTSWMSWEGCDLDYYCTVGDWPSCTYTGVNSINTDSFTNLINTETDYTGKFHFHSKRISARDDTLQMDLKARPNSGGGEMTVLVEVNGLELHSKRISLKGLRLTNLKCDGCFACSQGLTCTITAKLESPDEFTIHLRSTSRDVVVAETSVTARKVETGARSGFRAFAVRDVKKLCLEVVEKDYCPSCTVEDLKICVDVSLEPPKDILIEHKGTIIQHYNKSCDEGYNCWVGSVSGFFVGVKDFFEKNLGGVLIGLVSTILPLVLTVLFFIYGKKLFCLCRLCHKKCCRGSGRGRDGYSRLSQEEEIKEIIKKFSRNGELLGKGENDKRTVARMFMDGQSTKKAIKEVA</sequence>
<keyword evidence="13" id="KW-1015">Disulfide bond</keyword>
<keyword evidence="26" id="KW-1185">Reference proteome</keyword>
<dbReference type="Pfam" id="PF01561">
    <property type="entry name" value="Hanta_Gc_N"/>
    <property type="match status" value="1"/>
</dbReference>
<dbReference type="InterPro" id="IPR048791">
    <property type="entry name" value="Gc_C_bunya"/>
</dbReference>
<evidence type="ECO:0000256" key="5">
    <source>
        <dbReference type="ARBA" id="ARBA00022510"/>
    </source>
</evidence>
<feature type="transmembrane region" description="Helical" evidence="19">
    <location>
        <begin position="910"/>
        <end position="927"/>
    </location>
</feature>
<feature type="compositionally biased region" description="Acidic residues" evidence="18">
    <location>
        <begin position="35"/>
        <end position="56"/>
    </location>
</feature>
<proteinExistence type="predicted"/>
<protein>
    <recommendedName>
        <fullName evidence="17">M polyprotein</fullName>
    </recommendedName>
</protein>
<keyword evidence="11" id="KW-1043">Host membrane</keyword>
<evidence type="ECO:0000256" key="4">
    <source>
        <dbReference type="ARBA" id="ARBA00022506"/>
    </source>
</evidence>
<evidence type="ECO:0000256" key="7">
    <source>
        <dbReference type="ARBA" id="ARBA00022595"/>
    </source>
</evidence>
<dbReference type="GO" id="GO:0019062">
    <property type="term" value="P:virion attachment to host cell"/>
    <property type="evidence" value="ECO:0007669"/>
    <property type="project" value="UniProtKB-KW"/>
</dbReference>
<evidence type="ECO:0000256" key="15">
    <source>
        <dbReference type="ARBA" id="ARBA00023184"/>
    </source>
</evidence>
<evidence type="ECO:0000256" key="3">
    <source>
        <dbReference type="ARBA" id="ARBA00004482"/>
    </source>
</evidence>
<feature type="domain" description="Non-Structural protein M" evidence="24">
    <location>
        <begin position="787"/>
        <end position="878"/>
    </location>
</feature>
<dbReference type="GeneID" id="32305873"/>
<evidence type="ECO:0000256" key="9">
    <source>
        <dbReference type="ARBA" id="ARBA00022812"/>
    </source>
</evidence>
<feature type="compositionally biased region" description="Polar residues" evidence="18">
    <location>
        <begin position="106"/>
        <end position="124"/>
    </location>
</feature>
<evidence type="ECO:0000256" key="11">
    <source>
        <dbReference type="ARBA" id="ARBA00022870"/>
    </source>
</evidence>
<keyword evidence="14" id="KW-0325">Glycoprotein</keyword>
<feature type="transmembrane region" description="Helical" evidence="19">
    <location>
        <begin position="1527"/>
        <end position="1550"/>
    </location>
</feature>
<dbReference type="InterPro" id="IPR048796">
    <property type="entry name" value="NSm_dom_nairovirus"/>
</dbReference>
<feature type="domain" description="Glycoprotein Gc C-terminal bunyavirales" evidence="22">
    <location>
        <begin position="1345"/>
        <end position="1562"/>
    </location>
</feature>
<evidence type="ECO:0000256" key="19">
    <source>
        <dbReference type="SAM" id="Phobius"/>
    </source>
</evidence>
<name>A0A0A7H8I1_9VIRU</name>
<dbReference type="GO" id="GO:0039654">
    <property type="term" value="P:fusion of virus membrane with host endosome membrane"/>
    <property type="evidence" value="ECO:0007669"/>
    <property type="project" value="UniProtKB-KW"/>
</dbReference>
<evidence type="ECO:0000313" key="26">
    <source>
        <dbReference type="Proteomes" id="UP000113433"/>
    </source>
</evidence>
<keyword evidence="19" id="KW-1133">Transmembrane helix</keyword>
<evidence type="ECO:0000256" key="2">
    <source>
        <dbReference type="ARBA" id="ARBA00004381"/>
    </source>
</evidence>
<reference evidence="25 26" key="1">
    <citation type="submission" date="2014-09" db="EMBL/GenBank/DDBJ databases">
        <title>Nairobi sheep disease virus in ticks, in China.</title>
        <authorList>
            <person name="Liu Q."/>
        </authorList>
    </citation>
    <scope>NUCLEOTIDE SEQUENCE [LARGE SCALE GENOMIC DNA]</scope>
    <source>
        <strain evidence="25">Jilin</strain>
    </source>
</reference>
<evidence type="ECO:0000256" key="17">
    <source>
        <dbReference type="ARBA" id="ARBA00031199"/>
    </source>
</evidence>
<evidence type="ECO:0000256" key="12">
    <source>
        <dbReference type="ARBA" id="ARBA00023136"/>
    </source>
</evidence>
<evidence type="ECO:0000313" key="25">
    <source>
        <dbReference type="EMBL" id="AIZ00431.1"/>
    </source>
</evidence>
<dbReference type="KEGG" id="vg:32305873"/>
<keyword evidence="4" id="KW-1168">Fusion of virus membrane with host membrane</keyword>
<keyword evidence="10" id="KW-0946">Virion</keyword>
<evidence type="ECO:0000256" key="18">
    <source>
        <dbReference type="SAM" id="MobiDB-lite"/>
    </source>
</evidence>
<keyword evidence="5" id="KW-1170">Fusion of virus membrane with host endosomal membrane</keyword>
<evidence type="ECO:0000256" key="13">
    <source>
        <dbReference type="ARBA" id="ARBA00023157"/>
    </source>
</evidence>
<keyword evidence="9" id="KW-1040">Host Golgi apparatus</keyword>
<feature type="transmembrane region" description="Helical" evidence="19">
    <location>
        <begin position="627"/>
        <end position="656"/>
    </location>
</feature>
<dbReference type="GO" id="GO:0055036">
    <property type="term" value="C:virion membrane"/>
    <property type="evidence" value="ECO:0007669"/>
    <property type="project" value="UniProtKB-SubCell"/>
</dbReference>
<evidence type="ECO:0000256" key="6">
    <source>
        <dbReference type="ARBA" id="ARBA00022581"/>
    </source>
</evidence>
<dbReference type="Pfam" id="PF20682">
    <property type="entry name" value="Hanta_Gc_C"/>
    <property type="match status" value="1"/>
</dbReference>
<keyword evidence="19" id="KW-0812">Transmembrane</keyword>
<dbReference type="InterPro" id="IPR048529">
    <property type="entry name" value="GP38_nairovirus"/>
</dbReference>
<dbReference type="GO" id="GO:0044178">
    <property type="term" value="C:host cell Golgi membrane"/>
    <property type="evidence" value="ECO:0007669"/>
    <property type="project" value="UniProtKB-SubCell"/>
</dbReference>
<dbReference type="GO" id="GO:0046718">
    <property type="term" value="P:symbiont entry into host cell"/>
    <property type="evidence" value="ECO:0007669"/>
    <property type="project" value="UniProtKB-KW"/>
</dbReference>
<dbReference type="EMBL" id="KM464725">
    <property type="protein sequence ID" value="AIZ00431.1"/>
    <property type="molecule type" value="Viral_cRNA"/>
</dbReference>
<keyword evidence="7" id="KW-1162">Viral penetration into host cytoplasm</keyword>
<accession>A0A0A7H8I1</accession>
<organism evidence="25 26">
    <name type="scientific">Nairobi sheep disease virus</name>
    <dbReference type="NCBI Taxonomy" id="194540"/>
    <lineage>
        <taxon>Viruses</taxon>
        <taxon>Riboviria</taxon>
        <taxon>Orthornavirae</taxon>
        <taxon>Negarnaviricota</taxon>
        <taxon>Polyploviricotina</taxon>
        <taxon>Bunyaviricetes</taxon>
        <taxon>Hareavirales</taxon>
        <taxon>Nairoviridae</taxon>
        <taxon>Orthonairovirus</taxon>
        <taxon>Orthonairovirus nairobiense</taxon>
    </lineage>
</organism>
<dbReference type="InterPro" id="IPR002532">
    <property type="entry name" value="Hanta_Gc_N"/>
</dbReference>
<evidence type="ECO:0000259" key="22">
    <source>
        <dbReference type="Pfam" id="PF20682"/>
    </source>
</evidence>
<evidence type="ECO:0000256" key="16">
    <source>
        <dbReference type="ARBA" id="ARBA00023296"/>
    </source>
</evidence>